<protein>
    <submittedName>
        <fullName evidence="5">HIT domain-containing protein</fullName>
    </submittedName>
</protein>
<feature type="domain" description="HIT" evidence="4">
    <location>
        <begin position="5"/>
        <end position="114"/>
    </location>
</feature>
<feature type="short sequence motif" description="Histidine triad motif" evidence="2 3">
    <location>
        <begin position="98"/>
        <end position="102"/>
    </location>
</feature>
<accession>A0A6N8EAI0</accession>
<dbReference type="PROSITE" id="PS51084">
    <property type="entry name" value="HIT_2"/>
    <property type="match status" value="1"/>
</dbReference>
<dbReference type="GO" id="GO:0003824">
    <property type="term" value="F:catalytic activity"/>
    <property type="evidence" value="ECO:0007669"/>
    <property type="project" value="InterPro"/>
</dbReference>
<evidence type="ECO:0000259" key="4">
    <source>
        <dbReference type="PROSITE" id="PS51084"/>
    </source>
</evidence>
<dbReference type="RefSeq" id="WP_155448439.1">
    <property type="nucleotide sequence ID" value="NZ_WNKT01000002.1"/>
</dbReference>
<keyword evidence="6" id="KW-1185">Reference proteome</keyword>
<gene>
    <name evidence="5" type="ORF">GJ668_01980</name>
</gene>
<evidence type="ECO:0000256" key="3">
    <source>
        <dbReference type="PROSITE-ProRule" id="PRU00464"/>
    </source>
</evidence>
<dbReference type="Pfam" id="PF01230">
    <property type="entry name" value="HIT"/>
    <property type="match status" value="1"/>
</dbReference>
<dbReference type="EMBL" id="WNKT01000002">
    <property type="protein sequence ID" value="MTW19859.1"/>
    <property type="molecule type" value="Genomic_DNA"/>
</dbReference>
<dbReference type="PROSITE" id="PS00892">
    <property type="entry name" value="HIT_1"/>
    <property type="match status" value="1"/>
</dbReference>
<reference evidence="5 6" key="1">
    <citation type="submission" date="2019-11" db="EMBL/GenBank/DDBJ databases">
        <title>Whole-genome sequence of the anaerobic purple sulfur bacterium Allochromatium palmeri DSM 15591.</title>
        <authorList>
            <person name="Kyndt J.A."/>
            <person name="Meyer T.E."/>
        </authorList>
    </citation>
    <scope>NUCLEOTIDE SEQUENCE [LARGE SCALE GENOMIC DNA]</scope>
    <source>
        <strain evidence="5 6">DSM 15591</strain>
    </source>
</reference>
<evidence type="ECO:0000313" key="5">
    <source>
        <dbReference type="EMBL" id="MTW19859.1"/>
    </source>
</evidence>
<proteinExistence type="predicted"/>
<evidence type="ECO:0000313" key="6">
    <source>
        <dbReference type="Proteomes" id="UP000434044"/>
    </source>
</evidence>
<sequence length="114" mass="12245">MSDTLFGKIASGEIPADLVYKDEDVVAFRDISPQAPTHLLVIPRKPIPTLDAAGPEDAELLGKLLLVAAQVAREAGIAERGYRTVINCNAEAGQTVFHLHLHVLGGRPMQWPPG</sequence>
<dbReference type="OrthoDB" id="9784774at2"/>
<dbReference type="PRINTS" id="PR00332">
    <property type="entry name" value="HISTRIAD"/>
</dbReference>
<comment type="caution">
    <text evidence="5">The sequence shown here is derived from an EMBL/GenBank/DDBJ whole genome shotgun (WGS) entry which is preliminary data.</text>
</comment>
<feature type="active site" description="Tele-AMP-histidine intermediate" evidence="1">
    <location>
        <position position="100"/>
    </location>
</feature>
<dbReference type="InterPro" id="IPR011146">
    <property type="entry name" value="HIT-like"/>
</dbReference>
<dbReference type="Proteomes" id="UP000434044">
    <property type="component" value="Unassembled WGS sequence"/>
</dbReference>
<dbReference type="SUPFAM" id="SSF54197">
    <property type="entry name" value="HIT-like"/>
    <property type="match status" value="1"/>
</dbReference>
<dbReference type="InterPro" id="IPR019808">
    <property type="entry name" value="Histidine_triad_CS"/>
</dbReference>
<dbReference type="AlphaFoldDB" id="A0A6N8EAI0"/>
<dbReference type="Gene3D" id="3.30.428.10">
    <property type="entry name" value="HIT-like"/>
    <property type="match status" value="1"/>
</dbReference>
<name>A0A6N8EAI0_9GAMM</name>
<organism evidence="5 6">
    <name type="scientific">Allochromatium palmeri</name>
    <dbReference type="NCBI Taxonomy" id="231048"/>
    <lineage>
        <taxon>Bacteria</taxon>
        <taxon>Pseudomonadati</taxon>
        <taxon>Pseudomonadota</taxon>
        <taxon>Gammaproteobacteria</taxon>
        <taxon>Chromatiales</taxon>
        <taxon>Chromatiaceae</taxon>
        <taxon>Allochromatium</taxon>
    </lineage>
</organism>
<evidence type="ECO:0000256" key="2">
    <source>
        <dbReference type="PIRSR" id="PIRSR601310-3"/>
    </source>
</evidence>
<dbReference type="InterPro" id="IPR036265">
    <property type="entry name" value="HIT-like_sf"/>
</dbReference>
<dbReference type="PANTHER" id="PTHR23089">
    <property type="entry name" value="HISTIDINE TRIAD HIT PROTEIN"/>
    <property type="match status" value="1"/>
</dbReference>
<dbReference type="InterPro" id="IPR001310">
    <property type="entry name" value="Histidine_triad_HIT"/>
</dbReference>
<evidence type="ECO:0000256" key="1">
    <source>
        <dbReference type="PIRSR" id="PIRSR601310-1"/>
    </source>
</evidence>
<dbReference type="CDD" id="cd01276">
    <property type="entry name" value="PKCI_related"/>
    <property type="match status" value="1"/>
</dbReference>